<feature type="compositionally biased region" description="Gly residues" evidence="1">
    <location>
        <begin position="148"/>
        <end position="181"/>
    </location>
</feature>
<reference evidence="2" key="1">
    <citation type="submission" date="2022-12" db="EMBL/GenBank/DDBJ databases">
        <title>Paraconexibacter alkalitolerans sp. nov. and Baekduia alba sp. nov., isolated from soil and emended description of the genera Paraconexibacter (Chun et al., 2020) and Baekduia (An et al., 2020).</title>
        <authorList>
            <person name="Vieira S."/>
            <person name="Huber K.J."/>
            <person name="Geppert A."/>
            <person name="Wolf J."/>
            <person name="Neumann-Schaal M."/>
            <person name="Muesken M."/>
            <person name="Overmann J."/>
        </authorList>
    </citation>
    <scope>NUCLEOTIDE SEQUENCE</scope>
    <source>
        <strain evidence="2">AEG42_29</strain>
    </source>
</reference>
<dbReference type="RefSeq" id="WP_354698417.1">
    <property type="nucleotide sequence ID" value="NZ_CP114014.1"/>
</dbReference>
<evidence type="ECO:0000256" key="1">
    <source>
        <dbReference type="SAM" id="MobiDB-lite"/>
    </source>
</evidence>
<organism evidence="2">
    <name type="scientific">Paraconexibacter sp. AEG42_29</name>
    <dbReference type="NCBI Taxonomy" id="2997339"/>
    <lineage>
        <taxon>Bacteria</taxon>
        <taxon>Bacillati</taxon>
        <taxon>Actinomycetota</taxon>
        <taxon>Thermoleophilia</taxon>
        <taxon>Solirubrobacterales</taxon>
        <taxon>Paraconexibacteraceae</taxon>
        <taxon>Paraconexibacter</taxon>
    </lineage>
</organism>
<feature type="region of interest" description="Disordered" evidence="1">
    <location>
        <begin position="284"/>
        <end position="326"/>
    </location>
</feature>
<feature type="region of interest" description="Disordered" evidence="1">
    <location>
        <begin position="351"/>
        <end position="377"/>
    </location>
</feature>
<dbReference type="EMBL" id="CP114014">
    <property type="protein sequence ID" value="XAY07214.1"/>
    <property type="molecule type" value="Genomic_DNA"/>
</dbReference>
<gene>
    <name evidence="2" type="ORF">DSM112329_04095</name>
</gene>
<feature type="compositionally biased region" description="Low complexity" evidence="1">
    <location>
        <begin position="7"/>
        <end position="102"/>
    </location>
</feature>
<dbReference type="KEGG" id="parq:DSM112329_04095"/>
<dbReference type="AlphaFoldDB" id="A0AAU7AZY4"/>
<accession>A0AAU7AZY4</accession>
<name>A0AAU7AZY4_9ACTN</name>
<sequence>MADDETTTPPADQAPAPEPAPAAEASAPVDPAPAAEAPAAEAAPASEAPAADAASAPEPAAAPAAESAPDAAAPSSGDTAPAAEGAPSGDAAPAAEGAPAEGGPAGDKPKRRRSRGGGGSKVAKAWGVKAANVDGVPTTDLTPTGEGVPAGGGGQQRGGQRGGGGGKSNRGGGKPGRGQGGSRPPREKGPLPFDDLREAARTIVEIHGKRVALRDAFGELAQKERDQISEIVAADGDFRVRARAISAGSLSAGKIGKALAAQQIAIADVQDLWALTLSKEDAAERQSWVRNAKRRDDERAKKQAERRNSADRISKEDMAKARDGHVGAKVRMDPAILAAFGGGDAAAAPTEAEAAEAKKDKKKKQPQKSSVLDRLGY</sequence>
<evidence type="ECO:0000313" key="2">
    <source>
        <dbReference type="EMBL" id="XAY07214.1"/>
    </source>
</evidence>
<feature type="compositionally biased region" description="Basic and acidic residues" evidence="1">
    <location>
        <begin position="294"/>
        <end position="326"/>
    </location>
</feature>
<feature type="compositionally biased region" description="Basic and acidic residues" evidence="1">
    <location>
        <begin position="184"/>
        <end position="194"/>
    </location>
</feature>
<proteinExistence type="predicted"/>
<feature type="region of interest" description="Disordered" evidence="1">
    <location>
        <begin position="1"/>
        <end position="194"/>
    </location>
</feature>
<protein>
    <submittedName>
        <fullName evidence="2">Uncharacterized protein</fullName>
    </submittedName>
</protein>